<keyword evidence="5" id="KW-0175">Coiled coil</keyword>
<evidence type="ECO:0000313" key="9">
    <source>
        <dbReference type="Proteomes" id="UP000217103"/>
    </source>
</evidence>
<dbReference type="PANTHER" id="PTHR34138:SF1">
    <property type="entry name" value="CELL SHAPE-DETERMINING PROTEIN MREC"/>
    <property type="match status" value="1"/>
</dbReference>
<feature type="compositionally biased region" description="Basic and acidic residues" evidence="6">
    <location>
        <begin position="330"/>
        <end position="347"/>
    </location>
</feature>
<evidence type="ECO:0000256" key="1">
    <source>
        <dbReference type="ARBA" id="ARBA00009369"/>
    </source>
</evidence>
<dbReference type="AlphaFoldDB" id="A0A1H1I5A3"/>
<dbReference type="Gene3D" id="2.40.10.350">
    <property type="entry name" value="Rod shape-determining protein MreC, domain 2"/>
    <property type="match status" value="1"/>
</dbReference>
<feature type="domain" description="Rod shape-determining protein MreC beta-barrel core" evidence="7">
    <location>
        <begin position="130"/>
        <end position="272"/>
    </location>
</feature>
<comment type="similarity">
    <text evidence="1">Belongs to the MreC family.</text>
</comment>
<sequence>MRDTRRARPVLGVLLVAAMVVMTVDDRAGDASPLNWLRVAASSVFSPVEHAGGAVIISMGELLSAVTGAVDARHRMKELQEENERLKGQLAAQRLDRERSAELRELLGLAGRGQYTIVTGQVVARRGVPGFEDTVEIDVGTRDGVRSEMTVVNGHGLVGRVVRAGPATSTVLLLSDPASSVGARLEGRKEIGVVQGTGQPGRRVRFRLLDTEARLKVGARLVSFGSKRGKPYVPGVPIGVIERVEATPGELTRTAYARPYANLSALDVVGVVVKGPRRDPRDAVLPPPPRKRSEASERPATSRRPEASENDAGGRPAPPRRTPAPVRDGGATDRADGAGRATERADGDPPNGREVPGR</sequence>
<evidence type="ECO:0000313" key="8">
    <source>
        <dbReference type="EMBL" id="SDR32885.1"/>
    </source>
</evidence>
<keyword evidence="9" id="KW-1185">Reference proteome</keyword>
<accession>A0A1H1I5A3</accession>
<dbReference type="GO" id="GO:0005886">
    <property type="term" value="C:plasma membrane"/>
    <property type="evidence" value="ECO:0007669"/>
    <property type="project" value="TreeGrafter"/>
</dbReference>
<dbReference type="InterPro" id="IPR042177">
    <property type="entry name" value="Cell/Rod_1"/>
</dbReference>
<dbReference type="GO" id="GO:0008360">
    <property type="term" value="P:regulation of cell shape"/>
    <property type="evidence" value="ECO:0007669"/>
    <property type="project" value="UniProtKB-KW"/>
</dbReference>
<feature type="coiled-coil region" evidence="5">
    <location>
        <begin position="69"/>
        <end position="96"/>
    </location>
</feature>
<dbReference type="Proteomes" id="UP000217103">
    <property type="component" value="Unassembled WGS sequence"/>
</dbReference>
<dbReference type="EMBL" id="FNKK01000002">
    <property type="protein sequence ID" value="SDR32885.1"/>
    <property type="molecule type" value="Genomic_DNA"/>
</dbReference>
<gene>
    <name evidence="8" type="ORF">SAMN04489764_5219</name>
</gene>
<dbReference type="InterPro" id="IPR055342">
    <property type="entry name" value="MreC_beta-barrel_core"/>
</dbReference>
<evidence type="ECO:0000256" key="5">
    <source>
        <dbReference type="SAM" id="Coils"/>
    </source>
</evidence>
<evidence type="ECO:0000256" key="4">
    <source>
        <dbReference type="ARBA" id="ARBA00032089"/>
    </source>
</evidence>
<feature type="region of interest" description="Disordered" evidence="6">
    <location>
        <begin position="277"/>
        <end position="358"/>
    </location>
</feature>
<name>A0A1H1I5A3_9ACTN</name>
<dbReference type="InterPro" id="IPR042175">
    <property type="entry name" value="Cell/Rod_MreC_2"/>
</dbReference>
<dbReference type="Pfam" id="PF04085">
    <property type="entry name" value="MreC"/>
    <property type="match status" value="1"/>
</dbReference>
<dbReference type="PANTHER" id="PTHR34138">
    <property type="entry name" value="CELL SHAPE-DETERMINING PROTEIN MREC"/>
    <property type="match status" value="1"/>
</dbReference>
<dbReference type="InterPro" id="IPR007221">
    <property type="entry name" value="MreC"/>
</dbReference>
<protein>
    <recommendedName>
        <fullName evidence="2">Cell shape-determining protein MreC</fullName>
    </recommendedName>
    <alternativeName>
        <fullName evidence="4">Cell shape protein MreC</fullName>
    </alternativeName>
</protein>
<evidence type="ECO:0000256" key="3">
    <source>
        <dbReference type="ARBA" id="ARBA00022960"/>
    </source>
</evidence>
<dbReference type="Gene3D" id="2.40.10.340">
    <property type="entry name" value="Rod shape-determining protein MreC, domain 1"/>
    <property type="match status" value="1"/>
</dbReference>
<keyword evidence="3" id="KW-0133">Cell shape</keyword>
<evidence type="ECO:0000256" key="6">
    <source>
        <dbReference type="SAM" id="MobiDB-lite"/>
    </source>
</evidence>
<evidence type="ECO:0000259" key="7">
    <source>
        <dbReference type="Pfam" id="PF04085"/>
    </source>
</evidence>
<dbReference type="STRING" id="35622.SAMN04489764_5219"/>
<evidence type="ECO:0000256" key="2">
    <source>
        <dbReference type="ARBA" id="ARBA00013855"/>
    </source>
</evidence>
<dbReference type="RefSeq" id="WP_093262786.1">
    <property type="nucleotide sequence ID" value="NZ_FNKK01000002.1"/>
</dbReference>
<proteinExistence type="inferred from homology"/>
<dbReference type="OrthoDB" id="5196068at2"/>
<reference evidence="8 9" key="1">
    <citation type="submission" date="2016-10" db="EMBL/GenBank/DDBJ databases">
        <authorList>
            <person name="de Groot N.N."/>
        </authorList>
    </citation>
    <scope>NUCLEOTIDE SEQUENCE [LARGE SCALE GENOMIC DNA]</scope>
    <source>
        <strain evidence="8 9">DSM 43794</strain>
    </source>
</reference>
<organism evidence="8 9">
    <name type="scientific">Thermostaphylospora chromogena</name>
    <dbReference type="NCBI Taxonomy" id="35622"/>
    <lineage>
        <taxon>Bacteria</taxon>
        <taxon>Bacillati</taxon>
        <taxon>Actinomycetota</taxon>
        <taxon>Actinomycetes</taxon>
        <taxon>Streptosporangiales</taxon>
        <taxon>Thermomonosporaceae</taxon>
        <taxon>Thermostaphylospora</taxon>
    </lineage>
</organism>